<evidence type="ECO:0000256" key="1">
    <source>
        <dbReference type="ARBA" id="ARBA00022723"/>
    </source>
</evidence>
<feature type="domain" description="CMP/dCMP-type deaminase" evidence="3">
    <location>
        <begin position="1"/>
        <end position="112"/>
    </location>
</feature>
<protein>
    <submittedName>
        <fullName evidence="4">tRNA(Arg) A34 adenosine deaminase TadA</fullName>
    </submittedName>
</protein>
<dbReference type="AlphaFoldDB" id="A0A839ZBB8"/>
<dbReference type="Pfam" id="PF00383">
    <property type="entry name" value="dCMP_cyt_deam_1"/>
    <property type="match status" value="1"/>
</dbReference>
<dbReference type="InterPro" id="IPR002125">
    <property type="entry name" value="CMP_dCMP_dom"/>
</dbReference>
<dbReference type="CDD" id="cd01285">
    <property type="entry name" value="nucleoside_deaminase"/>
    <property type="match status" value="1"/>
</dbReference>
<dbReference type="GO" id="GO:0016787">
    <property type="term" value="F:hydrolase activity"/>
    <property type="evidence" value="ECO:0007669"/>
    <property type="project" value="InterPro"/>
</dbReference>
<gene>
    <name evidence="4" type="ORF">FHS55_002601</name>
</gene>
<keyword evidence="2" id="KW-0862">Zinc</keyword>
<comment type="caution">
    <text evidence="4">The sequence shown here is derived from an EMBL/GenBank/DDBJ whole genome shotgun (WGS) entry which is preliminary data.</text>
</comment>
<name>A0A839ZBB8_9HYPH</name>
<dbReference type="PROSITE" id="PS51747">
    <property type="entry name" value="CYT_DCMP_DEAMINASES_2"/>
    <property type="match status" value="1"/>
</dbReference>
<proteinExistence type="predicted"/>
<dbReference type="SUPFAM" id="SSF53927">
    <property type="entry name" value="Cytidine deaminase-like"/>
    <property type="match status" value="1"/>
</dbReference>
<dbReference type="PROSITE" id="PS00903">
    <property type="entry name" value="CYT_DCMP_DEAMINASES_1"/>
    <property type="match status" value="1"/>
</dbReference>
<dbReference type="PANTHER" id="PTHR11079:SF162">
    <property type="entry name" value="RIBOFLAVIN BIOSYNTHESIS PROTEIN PYRD, CHLOROPLASTIC"/>
    <property type="match status" value="1"/>
</dbReference>
<organism evidence="4 5">
    <name type="scientific">Ancylobacter tetraedralis</name>
    <dbReference type="NCBI Taxonomy" id="217068"/>
    <lineage>
        <taxon>Bacteria</taxon>
        <taxon>Pseudomonadati</taxon>
        <taxon>Pseudomonadota</taxon>
        <taxon>Alphaproteobacteria</taxon>
        <taxon>Hyphomicrobiales</taxon>
        <taxon>Xanthobacteraceae</taxon>
        <taxon>Ancylobacter</taxon>
    </lineage>
</organism>
<dbReference type="EMBL" id="JACICD010000004">
    <property type="protein sequence ID" value="MBB3771992.1"/>
    <property type="molecule type" value="Genomic_DNA"/>
</dbReference>
<evidence type="ECO:0000259" key="3">
    <source>
        <dbReference type="PROSITE" id="PS51747"/>
    </source>
</evidence>
<dbReference type="Proteomes" id="UP000533469">
    <property type="component" value="Unassembled WGS sequence"/>
</dbReference>
<dbReference type="GO" id="GO:0008270">
    <property type="term" value="F:zinc ion binding"/>
    <property type="evidence" value="ECO:0007669"/>
    <property type="project" value="InterPro"/>
</dbReference>
<evidence type="ECO:0000313" key="4">
    <source>
        <dbReference type="EMBL" id="MBB3771992.1"/>
    </source>
</evidence>
<reference evidence="4 5" key="1">
    <citation type="submission" date="2020-08" db="EMBL/GenBank/DDBJ databases">
        <title>Genomic Encyclopedia of Type Strains, Phase IV (KMG-IV): sequencing the most valuable type-strain genomes for metagenomic binning, comparative biology and taxonomic classification.</title>
        <authorList>
            <person name="Goeker M."/>
        </authorList>
    </citation>
    <scope>NUCLEOTIDE SEQUENCE [LARGE SCALE GENOMIC DNA]</scope>
    <source>
        <strain evidence="4 5">DSM 5895</strain>
    </source>
</reference>
<evidence type="ECO:0000313" key="5">
    <source>
        <dbReference type="Proteomes" id="UP000533469"/>
    </source>
</evidence>
<dbReference type="InterPro" id="IPR016193">
    <property type="entry name" value="Cytidine_deaminase-like"/>
</dbReference>
<keyword evidence="1" id="KW-0479">Metal-binding</keyword>
<dbReference type="RefSeq" id="WP_183190138.1">
    <property type="nucleotide sequence ID" value="NZ_JACICD010000004.1"/>
</dbReference>
<keyword evidence="5" id="KW-1185">Reference proteome</keyword>
<evidence type="ECO:0000256" key="2">
    <source>
        <dbReference type="ARBA" id="ARBA00022833"/>
    </source>
</evidence>
<dbReference type="InterPro" id="IPR016192">
    <property type="entry name" value="APOBEC/CMP_deaminase_Zn-bd"/>
</dbReference>
<dbReference type="Gene3D" id="3.40.140.10">
    <property type="entry name" value="Cytidine Deaminase, domain 2"/>
    <property type="match status" value="1"/>
</dbReference>
<dbReference type="PANTHER" id="PTHR11079">
    <property type="entry name" value="CYTOSINE DEAMINASE FAMILY MEMBER"/>
    <property type="match status" value="1"/>
</dbReference>
<accession>A0A839ZBB8</accession>
<sequence>MYRDHFMRRAVEISRQALDLPGTEPFGCVIVKDGAIVGEGLNHSRAHFDPTSHGEVEAIRDACRRLECVDLTGCELYTSCEPCAMCVATMEVAGISKLYYAASMAQAGIAFASLTASERHPIDVDAVRAAAGARIEDRAMPSQQAMDADAVAILDSWVKARKAATASGG</sequence>